<evidence type="ECO:0000313" key="2">
    <source>
        <dbReference type="EMBL" id="KAG0722551.1"/>
    </source>
</evidence>
<proteinExistence type="predicted"/>
<organism evidence="2 3">
    <name type="scientific">Chionoecetes opilio</name>
    <name type="common">Atlantic snow crab</name>
    <name type="synonym">Cancer opilio</name>
    <dbReference type="NCBI Taxonomy" id="41210"/>
    <lineage>
        <taxon>Eukaryota</taxon>
        <taxon>Metazoa</taxon>
        <taxon>Ecdysozoa</taxon>
        <taxon>Arthropoda</taxon>
        <taxon>Crustacea</taxon>
        <taxon>Multicrustacea</taxon>
        <taxon>Malacostraca</taxon>
        <taxon>Eumalacostraca</taxon>
        <taxon>Eucarida</taxon>
        <taxon>Decapoda</taxon>
        <taxon>Pleocyemata</taxon>
        <taxon>Brachyura</taxon>
        <taxon>Eubrachyura</taxon>
        <taxon>Majoidea</taxon>
        <taxon>Majidae</taxon>
        <taxon>Chionoecetes</taxon>
    </lineage>
</organism>
<feature type="region of interest" description="Disordered" evidence="1">
    <location>
        <begin position="51"/>
        <end position="84"/>
    </location>
</feature>
<name>A0A8J5CVR4_CHIOP</name>
<comment type="caution">
    <text evidence="2">The sequence shown here is derived from an EMBL/GenBank/DDBJ whole genome shotgun (WGS) entry which is preliminary data.</text>
</comment>
<evidence type="ECO:0000313" key="3">
    <source>
        <dbReference type="Proteomes" id="UP000770661"/>
    </source>
</evidence>
<protein>
    <submittedName>
        <fullName evidence="2">Uncharacterized protein</fullName>
    </submittedName>
</protein>
<evidence type="ECO:0000256" key="1">
    <source>
        <dbReference type="SAM" id="MobiDB-lite"/>
    </source>
</evidence>
<dbReference type="Proteomes" id="UP000770661">
    <property type="component" value="Unassembled WGS sequence"/>
</dbReference>
<sequence length="195" mass="22408">MGASLASHSLHREATYHTVSLHNQEQGRAAAENDASTEYFNHCDALRTYSREKEEKYMTPDTPPQGIYKQSGRERRLRRKRRREPDVYSDVEEVEIVRSYKWKRWLPKNFKVDGIEKIWEYNGAVPVASEIRGAYLPRLITPRALPGGRPSLFPPEAPSLHSCPGVNPLSPAPVMHCQSYRYITICCVAFRKTCM</sequence>
<dbReference type="EMBL" id="JACEEZ010009394">
    <property type="protein sequence ID" value="KAG0722551.1"/>
    <property type="molecule type" value="Genomic_DNA"/>
</dbReference>
<keyword evidence="3" id="KW-1185">Reference proteome</keyword>
<accession>A0A8J5CVR4</accession>
<reference evidence="2" key="1">
    <citation type="submission" date="2020-07" db="EMBL/GenBank/DDBJ databases">
        <title>The High-quality genome of the commercially important snow crab, Chionoecetes opilio.</title>
        <authorList>
            <person name="Jeong J.-H."/>
            <person name="Ryu S."/>
        </authorList>
    </citation>
    <scope>NUCLEOTIDE SEQUENCE</scope>
    <source>
        <strain evidence="2">MADBK_172401_WGS</strain>
        <tissue evidence="2">Digestive gland</tissue>
    </source>
</reference>
<dbReference type="AlphaFoldDB" id="A0A8J5CVR4"/>
<gene>
    <name evidence="2" type="ORF">GWK47_044309</name>
</gene>